<keyword evidence="6 11" id="KW-0808">Transferase</keyword>
<feature type="domain" description="O-acyltransferase WSD1 C-terminal" evidence="14">
    <location>
        <begin position="304"/>
        <end position="447"/>
    </location>
</feature>
<evidence type="ECO:0000256" key="6">
    <source>
        <dbReference type="ARBA" id="ARBA00022679"/>
    </source>
</evidence>
<keyword evidence="16" id="KW-1185">Reference proteome</keyword>
<comment type="pathway">
    <text evidence="1 11">Glycerolipid metabolism; triacylglycerol biosynthesis.</text>
</comment>
<dbReference type="EC" id="2.3.1.20" evidence="4 11"/>
<comment type="caution">
    <text evidence="15">The sequence shown here is derived from an EMBL/GenBank/DDBJ whole genome shotgun (WGS) entry which is preliminary data.</text>
</comment>
<evidence type="ECO:0000259" key="14">
    <source>
        <dbReference type="Pfam" id="PF06974"/>
    </source>
</evidence>
<evidence type="ECO:0000313" key="16">
    <source>
        <dbReference type="Proteomes" id="UP001501598"/>
    </source>
</evidence>
<dbReference type="InterPro" id="IPR014292">
    <property type="entry name" value="Acyl_transf_WS/DGAT"/>
</dbReference>
<evidence type="ECO:0000256" key="2">
    <source>
        <dbReference type="ARBA" id="ARBA00005189"/>
    </source>
</evidence>
<comment type="pathway">
    <text evidence="2">Lipid metabolism.</text>
</comment>
<keyword evidence="5 11" id="KW-0444">Lipid biosynthesis</keyword>
<dbReference type="EMBL" id="BAABGT010000036">
    <property type="protein sequence ID" value="GAA4547364.1"/>
    <property type="molecule type" value="Genomic_DNA"/>
</dbReference>
<comment type="similarity">
    <text evidence="3 11">Belongs to the long-chain O-acyltransferase family.</text>
</comment>
<dbReference type="NCBIfam" id="TIGR02946">
    <property type="entry name" value="acyl_WS_DGAT"/>
    <property type="match status" value="1"/>
</dbReference>
<evidence type="ECO:0000256" key="1">
    <source>
        <dbReference type="ARBA" id="ARBA00004771"/>
    </source>
</evidence>
<evidence type="ECO:0000256" key="3">
    <source>
        <dbReference type="ARBA" id="ARBA00009587"/>
    </source>
</evidence>
<dbReference type="InterPro" id="IPR004255">
    <property type="entry name" value="O-acyltransferase_WSD1_N"/>
</dbReference>
<dbReference type="PANTHER" id="PTHR31650:SF1">
    <property type="entry name" value="WAX ESTER SYNTHASE_DIACYLGLYCEROL ACYLTRANSFERASE 4-RELATED"/>
    <property type="match status" value="1"/>
</dbReference>
<comment type="catalytic activity">
    <reaction evidence="10 11">
        <text>an acyl-CoA + a 1,2-diacyl-sn-glycerol = a triacyl-sn-glycerol + CoA</text>
        <dbReference type="Rhea" id="RHEA:10868"/>
        <dbReference type="ChEBI" id="CHEBI:17815"/>
        <dbReference type="ChEBI" id="CHEBI:57287"/>
        <dbReference type="ChEBI" id="CHEBI:58342"/>
        <dbReference type="ChEBI" id="CHEBI:64615"/>
        <dbReference type="EC" id="2.3.1.20"/>
    </reaction>
</comment>
<gene>
    <name evidence="15" type="primary">tgs1</name>
    <name evidence="15" type="ORF">GCM10023175_31490</name>
</gene>
<dbReference type="RefSeq" id="WP_345418196.1">
    <property type="nucleotide sequence ID" value="NZ_BAABGT010000036.1"/>
</dbReference>
<evidence type="ECO:0000256" key="10">
    <source>
        <dbReference type="ARBA" id="ARBA00048109"/>
    </source>
</evidence>
<evidence type="ECO:0000256" key="12">
    <source>
        <dbReference type="SAM" id="MobiDB-lite"/>
    </source>
</evidence>
<dbReference type="PANTHER" id="PTHR31650">
    <property type="entry name" value="O-ACYLTRANSFERASE (WSD1-LIKE) FAMILY PROTEIN"/>
    <property type="match status" value="1"/>
</dbReference>
<keyword evidence="7 11" id="KW-0319">Glycerol metabolism</keyword>
<feature type="region of interest" description="Disordered" evidence="12">
    <location>
        <begin position="451"/>
        <end position="482"/>
    </location>
</feature>
<evidence type="ECO:0000256" key="4">
    <source>
        <dbReference type="ARBA" id="ARBA00013244"/>
    </source>
</evidence>
<feature type="domain" description="O-acyltransferase WSD1-like N-terminal" evidence="13">
    <location>
        <begin position="1"/>
        <end position="261"/>
    </location>
</feature>
<evidence type="ECO:0000256" key="9">
    <source>
        <dbReference type="ARBA" id="ARBA00023315"/>
    </source>
</evidence>
<evidence type="ECO:0000313" key="15">
    <source>
        <dbReference type="EMBL" id="GAA4547364.1"/>
    </source>
</evidence>
<evidence type="ECO:0000256" key="11">
    <source>
        <dbReference type="RuleBase" id="RU361241"/>
    </source>
</evidence>
<keyword evidence="8 11" id="KW-0443">Lipid metabolism</keyword>
<evidence type="ECO:0000256" key="8">
    <source>
        <dbReference type="ARBA" id="ARBA00023098"/>
    </source>
</evidence>
<name>A0ABP8RSK6_9PSEU</name>
<accession>A0ABP8RSK6</accession>
<evidence type="ECO:0000256" key="7">
    <source>
        <dbReference type="ARBA" id="ARBA00022798"/>
    </source>
</evidence>
<keyword evidence="9 11" id="KW-0012">Acyltransferase</keyword>
<protein>
    <recommendedName>
        <fullName evidence="4 11">Diacylglycerol O-acyltransferase</fullName>
        <ecNumber evidence="4 11">2.3.1.20</ecNumber>
    </recommendedName>
</protein>
<dbReference type="Pfam" id="PF06974">
    <property type="entry name" value="WS_DGAT_C"/>
    <property type="match status" value="1"/>
</dbReference>
<evidence type="ECO:0000256" key="5">
    <source>
        <dbReference type="ARBA" id="ARBA00022516"/>
    </source>
</evidence>
<evidence type="ECO:0000259" key="13">
    <source>
        <dbReference type="Pfam" id="PF03007"/>
    </source>
</evidence>
<dbReference type="Gene3D" id="3.30.559.10">
    <property type="entry name" value="Chloramphenicol acetyltransferase-like domain"/>
    <property type="match status" value="1"/>
</dbReference>
<dbReference type="SUPFAM" id="SSF52777">
    <property type="entry name" value="CoA-dependent acyltransferases"/>
    <property type="match status" value="1"/>
</dbReference>
<dbReference type="InterPro" id="IPR023213">
    <property type="entry name" value="CAT-like_dom_sf"/>
</dbReference>
<dbReference type="InterPro" id="IPR009721">
    <property type="entry name" value="O-acyltransferase_WSD1_C"/>
</dbReference>
<dbReference type="Pfam" id="PF03007">
    <property type="entry name" value="WS_DGAT_cat"/>
    <property type="match status" value="1"/>
</dbReference>
<dbReference type="InterPro" id="IPR045034">
    <property type="entry name" value="O-acyltransferase_WSD1-like"/>
</dbReference>
<proteinExistence type="inferred from homology"/>
<dbReference type="Proteomes" id="UP001501598">
    <property type="component" value="Unassembled WGS sequence"/>
</dbReference>
<organism evidence="15 16">
    <name type="scientific">Pseudonocardia xishanensis</name>
    <dbReference type="NCBI Taxonomy" id="630995"/>
    <lineage>
        <taxon>Bacteria</taxon>
        <taxon>Bacillati</taxon>
        <taxon>Actinomycetota</taxon>
        <taxon>Actinomycetes</taxon>
        <taxon>Pseudonocardiales</taxon>
        <taxon>Pseudonocardiaceae</taxon>
        <taxon>Pseudonocardia</taxon>
    </lineage>
</organism>
<reference evidence="16" key="1">
    <citation type="journal article" date="2019" name="Int. J. Syst. Evol. Microbiol.">
        <title>The Global Catalogue of Microorganisms (GCM) 10K type strain sequencing project: providing services to taxonomists for standard genome sequencing and annotation.</title>
        <authorList>
            <consortium name="The Broad Institute Genomics Platform"/>
            <consortium name="The Broad Institute Genome Sequencing Center for Infectious Disease"/>
            <person name="Wu L."/>
            <person name="Ma J."/>
        </authorList>
    </citation>
    <scope>NUCLEOTIDE SEQUENCE [LARGE SCALE GENOMIC DNA]</scope>
    <source>
        <strain evidence="16">JCM 17906</strain>
    </source>
</reference>
<sequence>MTPLDAAFLQAEDVEPAASLAIASTAVFAGPAPAFAEFEAHLASRLPLIPRYRQRAAQVPLDLGPPVWLDDPGFDLDHHLVRAALPAPGGDAELRELMGRVMSTRLDRDRPLWRYWFVEGLAGGRWALISTVHHSLVDGVSGTDLYRVILDPEPEPAPPVPDDWDPASPPSAAVLAARAVGGLALLPLTGTRALLGMLRHPARLATAGRGLVALAASMPPAAPSSLSGPLHRPRHFAWTRASVTDVRAVRRGLGGTFNDVVLAAVTGGLRALLLSRGEEPGPGAVRSLVPVSVRAPGEEGLRDNRVSLLLAELPVHLADPLVRFAAVREELGRCKAAGEAEAGALVTELARYEPFPLVASTVRAFAALPQRTIVTVTTNVPGPRRPLYGLGRELEEIIPYVPIASTVRTGVAIMSYRDSVVIGLTGDDTAADLDVLAAGIESSLGELVVATSTDPGPSSLVAGRDEDGASPPPSVRHREGTR</sequence>